<dbReference type="InterPro" id="IPR008928">
    <property type="entry name" value="6-hairpin_glycosidase_sf"/>
</dbReference>
<organism evidence="3 4">
    <name type="scientific">Loigolactobacillus jiayinensis</name>
    <dbReference type="NCBI Taxonomy" id="2486016"/>
    <lineage>
        <taxon>Bacteria</taxon>
        <taxon>Bacillati</taxon>
        <taxon>Bacillota</taxon>
        <taxon>Bacilli</taxon>
        <taxon>Lactobacillales</taxon>
        <taxon>Lactobacillaceae</taxon>
        <taxon>Loigolactobacillus</taxon>
    </lineage>
</organism>
<gene>
    <name evidence="3" type="ORF">ACFQGP_01835</name>
</gene>
<reference evidence="4" key="1">
    <citation type="journal article" date="2019" name="Int. J. Syst. Evol. Microbiol.">
        <title>The Global Catalogue of Microorganisms (GCM) 10K type strain sequencing project: providing services to taxonomists for standard genome sequencing and annotation.</title>
        <authorList>
            <consortium name="The Broad Institute Genomics Platform"/>
            <consortium name="The Broad Institute Genome Sequencing Center for Infectious Disease"/>
            <person name="Wu L."/>
            <person name="Ma J."/>
        </authorList>
    </citation>
    <scope>NUCLEOTIDE SEQUENCE [LARGE SCALE GENOMIC DNA]</scope>
    <source>
        <strain evidence="4">CCM 8904</strain>
    </source>
</reference>
<keyword evidence="1 3" id="KW-0378">Hydrolase</keyword>
<dbReference type="RefSeq" id="WP_125551895.1">
    <property type="nucleotide sequence ID" value="NZ_JBHSSL010000016.1"/>
</dbReference>
<comment type="similarity">
    <text evidence="2">Belongs to the glycosyl hydrolase 88 family.</text>
</comment>
<comment type="caution">
    <text evidence="3">The sequence shown here is derived from an EMBL/GenBank/DDBJ whole genome shotgun (WGS) entry which is preliminary data.</text>
</comment>
<dbReference type="EMBL" id="JBHSSL010000016">
    <property type="protein sequence ID" value="MFC6169315.1"/>
    <property type="molecule type" value="Genomic_DNA"/>
</dbReference>
<accession>A0ABW1R8W9</accession>
<sequence>MKYNLSNKDQLFLQDIWIKVKKKLPLVRERVGSAIPYIAVKHRYTDVGSDHLTWWTNGFWAGLLWQMYHATQDSAYLQAARAIEKRLDAALIQTQQLDHDVGFMWLNAAVADFQLTNDEAARQRGIQAAMVLAARYNPAGHYLLAWNGSEKQGQIIVDCFMNLPLLHWASQQLNEPRFAQMATNHAYTATSALLRADGSVNHIAVFNPETGEFEKNLGGQGYGEDSSWARGQAWAIYGLTLAFRDTQDVKFLLQAKQVAHYFIANVALTDYVSNIDFRAPAEPVYRDTTATAIAICGLLELIKYLPTAQQALYQQAAFKMFTALTKQYCDFDPANDELLTYGSAKYHRASDREVPIIYGDAFYVEALLRFLDLDMTIY</sequence>
<name>A0ABW1R8W9_9LACO</name>
<evidence type="ECO:0000256" key="1">
    <source>
        <dbReference type="ARBA" id="ARBA00022801"/>
    </source>
</evidence>
<dbReference type="Gene3D" id="1.50.10.10">
    <property type="match status" value="1"/>
</dbReference>
<evidence type="ECO:0000313" key="3">
    <source>
        <dbReference type="EMBL" id="MFC6169315.1"/>
    </source>
</evidence>
<dbReference type="InterPro" id="IPR010905">
    <property type="entry name" value="Glyco_hydro_88"/>
</dbReference>
<dbReference type="GO" id="GO:0016787">
    <property type="term" value="F:hydrolase activity"/>
    <property type="evidence" value="ECO:0007669"/>
    <property type="project" value="UniProtKB-KW"/>
</dbReference>
<evidence type="ECO:0000313" key="4">
    <source>
        <dbReference type="Proteomes" id="UP001596289"/>
    </source>
</evidence>
<keyword evidence="4" id="KW-1185">Reference proteome</keyword>
<dbReference type="Pfam" id="PF07470">
    <property type="entry name" value="Glyco_hydro_88"/>
    <property type="match status" value="1"/>
</dbReference>
<dbReference type="PANTHER" id="PTHR36845">
    <property type="entry name" value="HYDROLASE, PUTATIVE (AFU_ORTHOLOGUE AFUA_7G05090)-RELATED"/>
    <property type="match status" value="1"/>
</dbReference>
<dbReference type="InterPro" id="IPR012341">
    <property type="entry name" value="6hp_glycosidase-like_sf"/>
</dbReference>
<dbReference type="InterPro" id="IPR052369">
    <property type="entry name" value="UG_Glycosaminoglycan_Hydrolase"/>
</dbReference>
<dbReference type="Proteomes" id="UP001596289">
    <property type="component" value="Unassembled WGS sequence"/>
</dbReference>
<proteinExistence type="inferred from homology"/>
<protein>
    <submittedName>
        <fullName evidence="3">Glycoside hydrolase family 88 protein</fullName>
    </submittedName>
</protein>
<evidence type="ECO:0000256" key="2">
    <source>
        <dbReference type="ARBA" id="ARBA00038358"/>
    </source>
</evidence>
<dbReference type="PANTHER" id="PTHR36845:SF1">
    <property type="entry name" value="HYDROLASE, PUTATIVE (AFU_ORTHOLOGUE AFUA_7G05090)-RELATED"/>
    <property type="match status" value="1"/>
</dbReference>
<dbReference type="SUPFAM" id="SSF48208">
    <property type="entry name" value="Six-hairpin glycosidases"/>
    <property type="match status" value="1"/>
</dbReference>